<keyword evidence="4 5" id="KW-0143">Chaperone</keyword>
<dbReference type="Gene3D" id="2.60.260.20">
    <property type="entry name" value="Urease metallochaperone UreE, N-terminal domain"/>
    <property type="match status" value="1"/>
</dbReference>
<dbReference type="InterPro" id="IPR036118">
    <property type="entry name" value="UreE_N_sf"/>
</dbReference>
<dbReference type="Proteomes" id="UP001139319">
    <property type="component" value="Unassembled WGS sequence"/>
</dbReference>
<dbReference type="GO" id="GO:0016151">
    <property type="term" value="F:nickel cation binding"/>
    <property type="evidence" value="ECO:0007669"/>
    <property type="project" value="UniProtKB-UniRule"/>
</dbReference>
<dbReference type="InterPro" id="IPR012406">
    <property type="entry name" value="UreE"/>
</dbReference>
<comment type="caution">
    <text evidence="8">The sequence shown here is derived from an EMBL/GenBank/DDBJ whole genome shotgun (WGS) entry which is preliminary data.</text>
</comment>
<dbReference type="GO" id="GO:0005737">
    <property type="term" value="C:cytoplasm"/>
    <property type="evidence" value="ECO:0007669"/>
    <property type="project" value="UniProtKB-SubCell"/>
</dbReference>
<evidence type="ECO:0000313" key="9">
    <source>
        <dbReference type="Proteomes" id="UP001139319"/>
    </source>
</evidence>
<evidence type="ECO:0000256" key="3">
    <source>
        <dbReference type="ARBA" id="ARBA00022596"/>
    </source>
</evidence>
<evidence type="ECO:0000256" key="5">
    <source>
        <dbReference type="HAMAP-Rule" id="MF_00822"/>
    </source>
</evidence>
<keyword evidence="2 5" id="KW-0963">Cytoplasm</keyword>
<dbReference type="GO" id="GO:0006457">
    <property type="term" value="P:protein folding"/>
    <property type="evidence" value="ECO:0007669"/>
    <property type="project" value="InterPro"/>
</dbReference>
<evidence type="ECO:0000313" key="8">
    <source>
        <dbReference type="EMBL" id="MCP8898235.1"/>
    </source>
</evidence>
<evidence type="ECO:0000256" key="2">
    <source>
        <dbReference type="ARBA" id="ARBA00022490"/>
    </source>
</evidence>
<dbReference type="SUPFAM" id="SSF69287">
    <property type="entry name" value="Urease metallochaperone UreE, N-terminal domain"/>
    <property type="match status" value="1"/>
</dbReference>
<dbReference type="Pfam" id="PF02814">
    <property type="entry name" value="UreE_N"/>
    <property type="match status" value="1"/>
</dbReference>
<evidence type="ECO:0000259" key="7">
    <source>
        <dbReference type="SMART" id="SM00988"/>
    </source>
</evidence>
<dbReference type="SMART" id="SM00988">
    <property type="entry name" value="UreE_N"/>
    <property type="match status" value="1"/>
</dbReference>
<accession>A0A9X2I0T0</accession>
<dbReference type="GO" id="GO:0019627">
    <property type="term" value="P:urea metabolic process"/>
    <property type="evidence" value="ECO:0007669"/>
    <property type="project" value="InterPro"/>
</dbReference>
<feature type="domain" description="UreE urease accessory N-terminal" evidence="7">
    <location>
        <begin position="1"/>
        <end position="65"/>
    </location>
</feature>
<evidence type="ECO:0000256" key="1">
    <source>
        <dbReference type="ARBA" id="ARBA00004496"/>
    </source>
</evidence>
<reference evidence="8" key="1">
    <citation type="submission" date="2022-05" db="EMBL/GenBank/DDBJ databases">
        <authorList>
            <person name="Sun H.-N."/>
        </authorList>
    </citation>
    <scope>NUCLEOTIDE SEQUENCE</scope>
    <source>
        <strain evidence="8">HB14</strain>
    </source>
</reference>
<dbReference type="AlphaFoldDB" id="A0A9X2I0T0"/>
<dbReference type="Pfam" id="PF05194">
    <property type="entry name" value="UreE_C"/>
    <property type="match status" value="1"/>
</dbReference>
<dbReference type="RefSeq" id="WP_253966520.1">
    <property type="nucleotide sequence ID" value="NZ_JAMFTH010000001.1"/>
</dbReference>
<sequence length="165" mass="18550">MLEAFKVVQGPARDDIPVVELTFEQRQKSRYRTQTRCGQTLGWFVERGHVLADGELLECSDGTRVLVEAALETVSNVVCDDRRQLARVAYHLGNRHVPLQVGDNFVRYQHDHVLDIMVKGLGLAVECKQAPFNPENGAYHGGSHGHSHDHAHEHSHTHQHSHEAV</sequence>
<dbReference type="InterPro" id="IPR004029">
    <property type="entry name" value="UreE_N"/>
</dbReference>
<comment type="function">
    <text evidence="5">Involved in urease metallocenter assembly. Binds nickel. Probably functions as a nickel donor during metallocenter assembly.</text>
</comment>
<keyword evidence="3 5" id="KW-0533">Nickel</keyword>
<dbReference type="HAMAP" id="MF_00822">
    <property type="entry name" value="UreE"/>
    <property type="match status" value="1"/>
</dbReference>
<dbReference type="NCBIfam" id="NF009751">
    <property type="entry name" value="PRK13261.1-1"/>
    <property type="match status" value="1"/>
</dbReference>
<evidence type="ECO:0000256" key="4">
    <source>
        <dbReference type="ARBA" id="ARBA00023186"/>
    </source>
</evidence>
<feature type="region of interest" description="Disordered" evidence="6">
    <location>
        <begin position="135"/>
        <end position="165"/>
    </location>
</feature>
<reference evidence="8" key="2">
    <citation type="submission" date="2023-01" db="EMBL/GenBank/DDBJ databases">
        <title>Gilvimarinus xylanilyticus HB14 isolated from Caulerpa lentillifera aquaculture base in Hainan, China.</title>
        <authorList>
            <person name="Zhang Y.-J."/>
        </authorList>
    </citation>
    <scope>NUCLEOTIDE SEQUENCE</scope>
    <source>
        <strain evidence="8">HB14</strain>
    </source>
</reference>
<comment type="subcellular location">
    <subcellularLocation>
        <location evidence="1 5">Cytoplasm</location>
    </subcellularLocation>
</comment>
<gene>
    <name evidence="5 8" type="primary">ureE</name>
    <name evidence="8" type="ORF">M6D89_02850</name>
</gene>
<protein>
    <recommendedName>
        <fullName evidence="5">Urease accessory protein UreE</fullName>
    </recommendedName>
</protein>
<dbReference type="Gene3D" id="3.30.70.790">
    <property type="entry name" value="UreE, C-terminal domain"/>
    <property type="match status" value="1"/>
</dbReference>
<dbReference type="GO" id="GO:0051082">
    <property type="term" value="F:unfolded protein binding"/>
    <property type="evidence" value="ECO:0007669"/>
    <property type="project" value="UniProtKB-UniRule"/>
</dbReference>
<dbReference type="SUPFAM" id="SSF69737">
    <property type="entry name" value="Urease metallochaperone UreE, C-terminal domain"/>
    <property type="match status" value="1"/>
</dbReference>
<dbReference type="GO" id="GO:0065003">
    <property type="term" value="P:protein-containing complex assembly"/>
    <property type="evidence" value="ECO:0007669"/>
    <property type="project" value="InterPro"/>
</dbReference>
<proteinExistence type="inferred from homology"/>
<organism evidence="8 9">
    <name type="scientific">Gilvimarinus xylanilyticus</name>
    <dbReference type="NCBI Taxonomy" id="2944139"/>
    <lineage>
        <taxon>Bacteria</taxon>
        <taxon>Pseudomonadati</taxon>
        <taxon>Pseudomonadota</taxon>
        <taxon>Gammaproteobacteria</taxon>
        <taxon>Cellvibrionales</taxon>
        <taxon>Cellvibrionaceae</taxon>
        <taxon>Gilvimarinus</taxon>
    </lineage>
</organism>
<keyword evidence="9" id="KW-1185">Reference proteome</keyword>
<dbReference type="EMBL" id="JAMFTH010000001">
    <property type="protein sequence ID" value="MCP8898235.1"/>
    <property type="molecule type" value="Genomic_DNA"/>
</dbReference>
<dbReference type="InterPro" id="IPR007864">
    <property type="entry name" value="UreE_C_dom"/>
</dbReference>
<dbReference type="CDD" id="cd00571">
    <property type="entry name" value="UreE"/>
    <property type="match status" value="1"/>
</dbReference>
<comment type="similarity">
    <text evidence="5">Belongs to the UreE family.</text>
</comment>
<name>A0A9X2I0T0_9GAMM</name>
<feature type="compositionally biased region" description="Basic and acidic residues" evidence="6">
    <location>
        <begin position="146"/>
        <end position="165"/>
    </location>
</feature>
<dbReference type="PIRSF" id="PIRSF036402">
    <property type="entry name" value="Ureas_acces_UreE"/>
    <property type="match status" value="1"/>
</dbReference>
<evidence type="ECO:0000256" key="6">
    <source>
        <dbReference type="SAM" id="MobiDB-lite"/>
    </source>
</evidence>